<dbReference type="PROSITE" id="PS00518">
    <property type="entry name" value="ZF_RING_1"/>
    <property type="match status" value="1"/>
</dbReference>
<protein>
    <recommendedName>
        <fullName evidence="5">RING-type domain-containing protein</fullName>
    </recommendedName>
</protein>
<dbReference type="OrthoDB" id="3650892at2759"/>
<sequence length="216" mass="24450">MDSSFRDTRTFGRPGRSHVTTSEQILADKFATLDANIAELQRKVDADSVLLTQLDDSFKKIRTDIQAVKERISRLEMENTTDPEKRRLPRRAVSTDECPICREAFQDPHETPCGHVFCRECICQWLMRTKSCPFDRKRLTVLDVMPVSLPVQVDSQSQADVSQSTAACNSREWKPGESRELTQVCEQRNEEASLPTLMLLMSAIFSSVGVRTLGVP</sequence>
<comment type="caution">
    <text evidence="6">The sequence shown here is derived from an EMBL/GenBank/DDBJ whole genome shotgun (WGS) entry which is preliminary data.</text>
</comment>
<dbReference type="PROSITE" id="PS50089">
    <property type="entry name" value="ZF_RING_2"/>
    <property type="match status" value="1"/>
</dbReference>
<evidence type="ECO:0000256" key="4">
    <source>
        <dbReference type="PROSITE-ProRule" id="PRU00175"/>
    </source>
</evidence>
<dbReference type="InterPro" id="IPR017907">
    <property type="entry name" value="Znf_RING_CS"/>
</dbReference>
<gene>
    <name evidence="6" type="ORF">AC578_2568</name>
</gene>
<dbReference type="SMART" id="SM00184">
    <property type="entry name" value="RING"/>
    <property type="match status" value="1"/>
</dbReference>
<evidence type="ECO:0000313" key="7">
    <source>
        <dbReference type="Proteomes" id="UP000070133"/>
    </source>
</evidence>
<dbReference type="Gene3D" id="3.30.40.10">
    <property type="entry name" value="Zinc/RING finger domain, C3HC4 (zinc finger)"/>
    <property type="match status" value="1"/>
</dbReference>
<dbReference type="GO" id="GO:0008270">
    <property type="term" value="F:zinc ion binding"/>
    <property type="evidence" value="ECO:0007669"/>
    <property type="project" value="UniProtKB-KW"/>
</dbReference>
<proteinExistence type="predicted"/>
<reference evidence="6 7" key="1">
    <citation type="submission" date="2015-07" db="EMBL/GenBank/DDBJ databases">
        <title>Comparative genomics of the Sigatoka disease complex on banana suggests a link between parallel evolutionary changes in Pseudocercospora fijiensis and Pseudocercospora eumusae and increased virulence on the banana host.</title>
        <authorList>
            <person name="Chang T.-C."/>
            <person name="Salvucci A."/>
            <person name="Crous P.W."/>
            <person name="Stergiopoulos I."/>
        </authorList>
    </citation>
    <scope>NUCLEOTIDE SEQUENCE [LARGE SCALE GENOMIC DNA]</scope>
    <source>
        <strain evidence="6 7">CBS 114824</strain>
    </source>
</reference>
<keyword evidence="7" id="KW-1185">Reference proteome</keyword>
<evidence type="ECO:0000256" key="1">
    <source>
        <dbReference type="ARBA" id="ARBA00022723"/>
    </source>
</evidence>
<dbReference type="InterPro" id="IPR047134">
    <property type="entry name" value="RNF4"/>
</dbReference>
<feature type="domain" description="RING-type" evidence="5">
    <location>
        <begin position="98"/>
        <end position="136"/>
    </location>
</feature>
<evidence type="ECO:0000259" key="5">
    <source>
        <dbReference type="PROSITE" id="PS50089"/>
    </source>
</evidence>
<keyword evidence="1" id="KW-0479">Metal-binding</keyword>
<dbReference type="STRING" id="321146.A0A139HHS4"/>
<evidence type="ECO:0000313" key="6">
    <source>
        <dbReference type="EMBL" id="KXT01947.1"/>
    </source>
</evidence>
<dbReference type="Proteomes" id="UP000070133">
    <property type="component" value="Unassembled WGS sequence"/>
</dbReference>
<dbReference type="InterPro" id="IPR013083">
    <property type="entry name" value="Znf_RING/FYVE/PHD"/>
</dbReference>
<dbReference type="PANTHER" id="PTHR23041">
    <property type="entry name" value="RING FINGER DOMAIN-CONTAINING"/>
    <property type="match status" value="1"/>
</dbReference>
<evidence type="ECO:0000256" key="2">
    <source>
        <dbReference type="ARBA" id="ARBA00022771"/>
    </source>
</evidence>
<organism evidence="6 7">
    <name type="scientific">Pseudocercospora eumusae</name>
    <dbReference type="NCBI Taxonomy" id="321146"/>
    <lineage>
        <taxon>Eukaryota</taxon>
        <taxon>Fungi</taxon>
        <taxon>Dikarya</taxon>
        <taxon>Ascomycota</taxon>
        <taxon>Pezizomycotina</taxon>
        <taxon>Dothideomycetes</taxon>
        <taxon>Dothideomycetidae</taxon>
        <taxon>Mycosphaerellales</taxon>
        <taxon>Mycosphaerellaceae</taxon>
        <taxon>Pseudocercospora</taxon>
    </lineage>
</organism>
<keyword evidence="3" id="KW-0862">Zinc</keyword>
<evidence type="ECO:0000256" key="3">
    <source>
        <dbReference type="ARBA" id="ARBA00022833"/>
    </source>
</evidence>
<dbReference type="AlphaFoldDB" id="A0A139HHS4"/>
<dbReference type="PANTHER" id="PTHR23041:SF78">
    <property type="entry name" value="E3 UBIQUITIN-PROTEIN LIGASE RNF4"/>
    <property type="match status" value="1"/>
</dbReference>
<keyword evidence="2 4" id="KW-0863">Zinc-finger</keyword>
<accession>A0A139HHS4</accession>
<name>A0A139HHS4_9PEZI</name>
<dbReference type="Pfam" id="PF13639">
    <property type="entry name" value="zf-RING_2"/>
    <property type="match status" value="1"/>
</dbReference>
<dbReference type="EMBL" id="LFZN01000048">
    <property type="protein sequence ID" value="KXT01947.1"/>
    <property type="molecule type" value="Genomic_DNA"/>
</dbReference>
<dbReference type="SUPFAM" id="SSF57850">
    <property type="entry name" value="RING/U-box"/>
    <property type="match status" value="1"/>
</dbReference>
<dbReference type="InterPro" id="IPR001841">
    <property type="entry name" value="Znf_RING"/>
</dbReference>